<dbReference type="CDD" id="cd03784">
    <property type="entry name" value="GT1_Gtf-like"/>
    <property type="match status" value="1"/>
</dbReference>
<evidence type="ECO:0008006" key="6">
    <source>
        <dbReference type="Google" id="ProtNLM"/>
    </source>
</evidence>
<organism evidence="4 5">
    <name type="scientific">Dendrobium nobile</name>
    <name type="common">Orchid</name>
    <dbReference type="NCBI Taxonomy" id="94219"/>
    <lineage>
        <taxon>Eukaryota</taxon>
        <taxon>Viridiplantae</taxon>
        <taxon>Streptophyta</taxon>
        <taxon>Embryophyta</taxon>
        <taxon>Tracheophyta</taxon>
        <taxon>Spermatophyta</taxon>
        <taxon>Magnoliopsida</taxon>
        <taxon>Liliopsida</taxon>
        <taxon>Asparagales</taxon>
        <taxon>Orchidaceae</taxon>
        <taxon>Epidendroideae</taxon>
        <taxon>Malaxideae</taxon>
        <taxon>Dendrobiinae</taxon>
        <taxon>Dendrobium</taxon>
    </lineage>
</organism>
<accession>A0A8T3BLA8</accession>
<evidence type="ECO:0000256" key="2">
    <source>
        <dbReference type="ARBA" id="ARBA00022679"/>
    </source>
</evidence>
<keyword evidence="2 3" id="KW-0808">Transferase</keyword>
<dbReference type="AlphaFoldDB" id="A0A8T3BLA8"/>
<dbReference type="InterPro" id="IPR002213">
    <property type="entry name" value="UDP_glucos_trans"/>
</dbReference>
<evidence type="ECO:0000256" key="3">
    <source>
        <dbReference type="RuleBase" id="RU003718"/>
    </source>
</evidence>
<reference evidence="4" key="1">
    <citation type="journal article" date="2022" name="Front. Genet.">
        <title>Chromosome-Scale Assembly of the Dendrobium nobile Genome Provides Insights Into the Molecular Mechanism of the Biosynthesis of the Medicinal Active Ingredient of Dendrobium.</title>
        <authorList>
            <person name="Xu Q."/>
            <person name="Niu S.-C."/>
            <person name="Li K.-L."/>
            <person name="Zheng P.-J."/>
            <person name="Zhang X.-J."/>
            <person name="Jia Y."/>
            <person name="Liu Y."/>
            <person name="Niu Y.-X."/>
            <person name="Yu L.-H."/>
            <person name="Chen D.-F."/>
            <person name="Zhang G.-Q."/>
        </authorList>
    </citation>
    <scope>NUCLEOTIDE SEQUENCE</scope>
    <source>
        <tissue evidence="4">Leaf</tissue>
    </source>
</reference>
<keyword evidence="3" id="KW-0328">Glycosyltransferase</keyword>
<evidence type="ECO:0000256" key="1">
    <source>
        <dbReference type="ARBA" id="ARBA00009995"/>
    </source>
</evidence>
<dbReference type="EMBL" id="JAGYWB010000008">
    <property type="protein sequence ID" value="KAI0513855.1"/>
    <property type="molecule type" value="Genomic_DNA"/>
</dbReference>
<dbReference type="PANTHER" id="PTHR48045:SF37">
    <property type="entry name" value="UDP-GLYCOSYLTRANSFERASE 92A1-LIKE"/>
    <property type="match status" value="1"/>
</dbReference>
<dbReference type="InterPro" id="IPR035595">
    <property type="entry name" value="UDP_glycos_trans_CS"/>
</dbReference>
<dbReference type="Pfam" id="PF00201">
    <property type="entry name" value="UDPGT"/>
    <property type="match status" value="1"/>
</dbReference>
<dbReference type="SMR" id="A0A8T3BLA8"/>
<sequence>MSHYMRAADGFDDRRYTLQHVGGNRTQWGRSTPIDGSPDSVYYGREAGVEVDPCIEWLESHRPASVLYISFGSENTIGASQMMALAEGLEASLVAFIWVVRPPLGFDMNGEFEADRWLPDGFEARMAEKRRGFVVRRWAPQIGILSNKATGGFLSHCGWNSVMESLSRGVPLIGWPVASEQFYNSMMMEEEMGVGMEMARGPMGDVDAAKVERVVRMVMEGEKGNDMKNRAARCGEMIRAAMEEEGKKKGSSVRAIDEVFELALRKSLEMN</sequence>
<dbReference type="FunFam" id="3.40.50.2000:FF:000064">
    <property type="entry name" value="Glycosyltransferase"/>
    <property type="match status" value="1"/>
</dbReference>
<keyword evidence="5" id="KW-1185">Reference proteome</keyword>
<proteinExistence type="inferred from homology"/>
<dbReference type="Proteomes" id="UP000829196">
    <property type="component" value="Unassembled WGS sequence"/>
</dbReference>
<comment type="similarity">
    <text evidence="1 3">Belongs to the UDP-glycosyltransferase family.</text>
</comment>
<dbReference type="Gene3D" id="3.40.50.2000">
    <property type="entry name" value="Glycogen Phosphorylase B"/>
    <property type="match status" value="1"/>
</dbReference>
<gene>
    <name evidence="4" type="ORF">KFK09_009886</name>
</gene>
<protein>
    <recommendedName>
        <fullName evidence="6">UDP-glycosyltransferases domain-containing protein</fullName>
    </recommendedName>
</protein>
<evidence type="ECO:0000313" key="5">
    <source>
        <dbReference type="Proteomes" id="UP000829196"/>
    </source>
</evidence>
<name>A0A8T3BLA8_DENNO</name>
<dbReference type="PANTHER" id="PTHR48045">
    <property type="entry name" value="UDP-GLYCOSYLTRANSFERASE 72B1"/>
    <property type="match status" value="1"/>
</dbReference>
<dbReference type="GO" id="GO:0008194">
    <property type="term" value="F:UDP-glycosyltransferase activity"/>
    <property type="evidence" value="ECO:0007669"/>
    <property type="project" value="InterPro"/>
</dbReference>
<dbReference type="OrthoDB" id="5835829at2759"/>
<dbReference type="PROSITE" id="PS00375">
    <property type="entry name" value="UDPGT"/>
    <property type="match status" value="1"/>
</dbReference>
<dbReference type="SUPFAM" id="SSF53756">
    <property type="entry name" value="UDP-Glycosyltransferase/glycogen phosphorylase"/>
    <property type="match status" value="1"/>
</dbReference>
<evidence type="ECO:0000313" key="4">
    <source>
        <dbReference type="EMBL" id="KAI0513855.1"/>
    </source>
</evidence>
<comment type="caution">
    <text evidence="4">The sequence shown here is derived from an EMBL/GenBank/DDBJ whole genome shotgun (WGS) entry which is preliminary data.</text>
</comment>